<keyword evidence="5" id="KW-0999">Mitochondrion inner membrane</keyword>
<evidence type="ECO:0000256" key="10">
    <source>
        <dbReference type="ARBA" id="ARBA00038186"/>
    </source>
</evidence>
<reference evidence="13" key="3">
    <citation type="submission" date="2025-09" db="UniProtKB">
        <authorList>
            <consortium name="Ensembl"/>
        </authorList>
    </citation>
    <scope>IDENTIFICATION</scope>
</reference>
<keyword evidence="4" id="KW-0812">Transmembrane</keyword>
<protein>
    <recommendedName>
        <fullName evidence="11">Cytochrome c oxidase subunit NDUFA4</fullName>
    </recommendedName>
</protein>
<proteinExistence type="inferred from homology"/>
<dbReference type="Ensembl" id="ENSTRUT00000074935.1">
    <property type="protein sequence ID" value="ENSTRUP00000081827.1"/>
    <property type="gene ID" value="ENSTRUG00000021066.2"/>
</dbReference>
<sequence>MATLGRCLTDRQADTDRQVLSLQCGIGCQRWGGRVSAPPDPPHTRAFSDPQHFSSRRNQDRQWIITRHVVDVRGHSETAEEPPGSDPSLRFIGGGATMSMLYLSRLALRNPDVSWDRKNNPEPWNKMEPTQQYKLFAVNMDYSKLKKDRPDF</sequence>
<dbReference type="GeneTree" id="ENSGT00940000154268"/>
<dbReference type="Pfam" id="PF06522">
    <property type="entry name" value="B12D"/>
    <property type="match status" value="1"/>
</dbReference>
<evidence type="ECO:0000256" key="8">
    <source>
        <dbReference type="ARBA" id="ARBA00023128"/>
    </source>
</evidence>
<evidence type="ECO:0000313" key="13">
    <source>
        <dbReference type="Ensembl" id="ENSTRUP00000081827.1"/>
    </source>
</evidence>
<dbReference type="GO" id="GO:0005743">
    <property type="term" value="C:mitochondrial inner membrane"/>
    <property type="evidence" value="ECO:0007669"/>
    <property type="project" value="UniProtKB-SubCell"/>
</dbReference>
<keyword evidence="3" id="KW-0679">Respiratory chain</keyword>
<organism evidence="13 14">
    <name type="scientific">Takifugu rubripes</name>
    <name type="common">Japanese pufferfish</name>
    <name type="synonym">Fugu rubripes</name>
    <dbReference type="NCBI Taxonomy" id="31033"/>
    <lineage>
        <taxon>Eukaryota</taxon>
        <taxon>Metazoa</taxon>
        <taxon>Chordata</taxon>
        <taxon>Craniata</taxon>
        <taxon>Vertebrata</taxon>
        <taxon>Euteleostomi</taxon>
        <taxon>Actinopterygii</taxon>
        <taxon>Neopterygii</taxon>
        <taxon>Teleostei</taxon>
        <taxon>Neoteleostei</taxon>
        <taxon>Acanthomorphata</taxon>
        <taxon>Eupercaria</taxon>
        <taxon>Tetraodontiformes</taxon>
        <taxon>Tetradontoidea</taxon>
        <taxon>Tetraodontidae</taxon>
        <taxon>Takifugu</taxon>
    </lineage>
</organism>
<keyword evidence="8" id="KW-0496">Mitochondrion</keyword>
<keyword evidence="2" id="KW-0813">Transport</keyword>
<evidence type="ECO:0000256" key="9">
    <source>
        <dbReference type="ARBA" id="ARBA00023136"/>
    </source>
</evidence>
<evidence type="ECO:0000256" key="5">
    <source>
        <dbReference type="ARBA" id="ARBA00022792"/>
    </source>
</evidence>
<dbReference type="Proteomes" id="UP000005226">
    <property type="component" value="Chromosome 1"/>
</dbReference>
<keyword evidence="7" id="KW-1133">Transmembrane helix</keyword>
<evidence type="ECO:0000256" key="1">
    <source>
        <dbReference type="ARBA" id="ARBA00004434"/>
    </source>
</evidence>
<keyword evidence="6" id="KW-0249">Electron transport</keyword>
<evidence type="ECO:0000256" key="7">
    <source>
        <dbReference type="ARBA" id="ARBA00022989"/>
    </source>
</evidence>
<evidence type="ECO:0000256" key="12">
    <source>
        <dbReference type="SAM" id="MobiDB-lite"/>
    </source>
</evidence>
<evidence type="ECO:0000313" key="14">
    <source>
        <dbReference type="Proteomes" id="UP000005226"/>
    </source>
</evidence>
<dbReference type="InterPro" id="IPR010530">
    <property type="entry name" value="B12D"/>
</dbReference>
<dbReference type="AlphaFoldDB" id="A0A674P7C3"/>
<dbReference type="PANTHER" id="PTHR14256">
    <property type="entry name" value="NADH-UBIQUINONE OXIDOREDUCTASE MLRQ SUBUNIT"/>
    <property type="match status" value="1"/>
</dbReference>
<reference evidence="13" key="2">
    <citation type="submission" date="2025-08" db="UniProtKB">
        <authorList>
            <consortium name="Ensembl"/>
        </authorList>
    </citation>
    <scope>IDENTIFICATION</scope>
</reference>
<dbReference type="PANTHER" id="PTHR14256:SF4">
    <property type="entry name" value="CYTOCHROME C OXIDASE SUBUNIT NDUFA4"/>
    <property type="match status" value="1"/>
</dbReference>
<evidence type="ECO:0000256" key="4">
    <source>
        <dbReference type="ARBA" id="ARBA00022692"/>
    </source>
</evidence>
<evidence type="ECO:0000256" key="11">
    <source>
        <dbReference type="ARBA" id="ARBA00041121"/>
    </source>
</evidence>
<gene>
    <name evidence="13" type="primary">ndufa4b</name>
</gene>
<name>A0A674P7C3_TAKRU</name>
<keyword evidence="14" id="KW-1185">Reference proteome</keyword>
<reference evidence="13 14" key="1">
    <citation type="journal article" date="2011" name="Genome Biol. Evol.">
        <title>Integration of the genetic map and genome assembly of fugu facilitates insights into distinct features of genome evolution in teleosts and mammals.</title>
        <authorList>
            <person name="Kai W."/>
            <person name="Kikuchi K."/>
            <person name="Tohari S."/>
            <person name="Chew A.K."/>
            <person name="Tay A."/>
            <person name="Fujiwara A."/>
            <person name="Hosoya S."/>
            <person name="Suetake H."/>
            <person name="Naruse K."/>
            <person name="Brenner S."/>
            <person name="Suzuki Y."/>
            <person name="Venkatesh B."/>
        </authorList>
    </citation>
    <scope>NUCLEOTIDE SEQUENCE [LARGE SCALE GENOMIC DNA]</scope>
</reference>
<keyword evidence="9" id="KW-0472">Membrane</keyword>
<evidence type="ECO:0000256" key="2">
    <source>
        <dbReference type="ARBA" id="ARBA00022448"/>
    </source>
</evidence>
<comment type="subcellular location">
    <subcellularLocation>
        <location evidence="1">Mitochondrion inner membrane</location>
        <topology evidence="1">Single-pass membrane protein</topology>
    </subcellularLocation>
</comment>
<comment type="similarity">
    <text evidence="10">Belongs to the complex IV NDUFA4 subunit family.</text>
</comment>
<feature type="region of interest" description="Disordered" evidence="12">
    <location>
        <begin position="35"/>
        <end position="59"/>
    </location>
</feature>
<evidence type="ECO:0000256" key="3">
    <source>
        <dbReference type="ARBA" id="ARBA00022660"/>
    </source>
</evidence>
<accession>A0A674P7C3</accession>
<evidence type="ECO:0000256" key="6">
    <source>
        <dbReference type="ARBA" id="ARBA00022982"/>
    </source>
</evidence>